<proteinExistence type="predicted"/>
<keyword evidence="3" id="KW-0472">Membrane</keyword>
<organism evidence="4 5">
    <name type="scientific">Saccoglossus kowalevskii</name>
    <name type="common">Acorn worm</name>
    <dbReference type="NCBI Taxonomy" id="10224"/>
    <lineage>
        <taxon>Eukaryota</taxon>
        <taxon>Metazoa</taxon>
        <taxon>Hemichordata</taxon>
        <taxon>Enteropneusta</taxon>
        <taxon>Harrimaniidae</taxon>
        <taxon>Saccoglossus</taxon>
    </lineage>
</organism>
<evidence type="ECO:0000256" key="2">
    <source>
        <dbReference type="ARBA" id="ARBA00022803"/>
    </source>
</evidence>
<name>A0ABM0MD51_SACKO</name>
<reference evidence="5" key="1">
    <citation type="submission" date="2025-08" db="UniProtKB">
        <authorList>
            <consortium name="RefSeq"/>
        </authorList>
    </citation>
    <scope>IDENTIFICATION</scope>
    <source>
        <tissue evidence="5">Testes</tissue>
    </source>
</reference>
<keyword evidence="1" id="KW-0677">Repeat</keyword>
<evidence type="ECO:0000313" key="5">
    <source>
        <dbReference type="RefSeq" id="XP_006817942.1"/>
    </source>
</evidence>
<dbReference type="InterPro" id="IPR052346">
    <property type="entry name" value="O-mannosyl-transferase_TMTC"/>
</dbReference>
<keyword evidence="4" id="KW-1185">Reference proteome</keyword>
<accession>A0ABM0MD51</accession>
<protein>
    <submittedName>
        <fullName evidence="5">Transmembrane and TPR repeat-containing protein 4-like</fullName>
    </submittedName>
</protein>
<dbReference type="GeneID" id="102810098"/>
<keyword evidence="2" id="KW-0802">TPR repeat</keyword>
<dbReference type="PANTHER" id="PTHR44227">
    <property type="match status" value="1"/>
</dbReference>
<evidence type="ECO:0000256" key="3">
    <source>
        <dbReference type="SAM" id="Phobius"/>
    </source>
</evidence>
<keyword evidence="3" id="KW-1133">Transmembrane helix</keyword>
<dbReference type="RefSeq" id="XP_006817942.1">
    <property type="nucleotide sequence ID" value="XM_006817879.1"/>
</dbReference>
<keyword evidence="3" id="KW-0812">Transmembrane</keyword>
<evidence type="ECO:0000256" key="1">
    <source>
        <dbReference type="ARBA" id="ARBA00022737"/>
    </source>
</evidence>
<dbReference type="Proteomes" id="UP000694865">
    <property type="component" value="Unplaced"/>
</dbReference>
<gene>
    <name evidence="5" type="primary">LOC102810098</name>
</gene>
<sequence>MLHDFWGYNISINGSHKSYRPLAILTLRWNYALSGGLSPYSMHLVNIILHSVVSVLVLKVVSLMFTATSLQDSRSSFPYPRASLLSGVLFAVHPVHTESVVANVGRADLICALFFFLAMLVYIKLCSRNSKNPLHVYWP</sequence>
<evidence type="ECO:0000313" key="4">
    <source>
        <dbReference type="Proteomes" id="UP000694865"/>
    </source>
</evidence>
<feature type="transmembrane region" description="Helical" evidence="3">
    <location>
        <begin position="107"/>
        <end position="125"/>
    </location>
</feature>
<feature type="transmembrane region" description="Helical" evidence="3">
    <location>
        <begin position="47"/>
        <end position="67"/>
    </location>
</feature>
<dbReference type="PANTHER" id="PTHR44227:SF3">
    <property type="entry name" value="PROTEIN O-MANNOSYL-TRANSFERASE TMTC4"/>
    <property type="match status" value="1"/>
</dbReference>